<evidence type="ECO:0000256" key="5">
    <source>
        <dbReference type="ARBA" id="ARBA00023002"/>
    </source>
</evidence>
<organism evidence="9 10">
    <name type="scientific">Dimorphilus gyrociliatus</name>
    <dbReference type="NCBI Taxonomy" id="2664684"/>
    <lineage>
        <taxon>Eukaryota</taxon>
        <taxon>Metazoa</taxon>
        <taxon>Spiralia</taxon>
        <taxon>Lophotrochozoa</taxon>
        <taxon>Annelida</taxon>
        <taxon>Polychaeta</taxon>
        <taxon>Polychaeta incertae sedis</taxon>
        <taxon>Dinophilidae</taxon>
        <taxon>Dimorphilus</taxon>
    </lineage>
</organism>
<dbReference type="Proteomes" id="UP000549394">
    <property type="component" value="Unassembled WGS sequence"/>
</dbReference>
<evidence type="ECO:0000313" key="9">
    <source>
        <dbReference type="EMBL" id="CAD5123414.1"/>
    </source>
</evidence>
<keyword evidence="10" id="KW-1185">Reference proteome</keyword>
<dbReference type="PRINTS" id="PR00359">
    <property type="entry name" value="BP450"/>
</dbReference>
<evidence type="ECO:0000256" key="8">
    <source>
        <dbReference type="RuleBase" id="RU000461"/>
    </source>
</evidence>
<dbReference type="InterPro" id="IPR002397">
    <property type="entry name" value="Cyt_P450_B"/>
</dbReference>
<evidence type="ECO:0000256" key="7">
    <source>
        <dbReference type="ARBA" id="ARBA00023033"/>
    </source>
</evidence>
<keyword evidence="7 8" id="KW-0503">Monooxygenase</keyword>
<dbReference type="PANTHER" id="PTHR24279">
    <property type="entry name" value="CYTOCHROME P450"/>
    <property type="match status" value="1"/>
</dbReference>
<protein>
    <submittedName>
        <fullName evidence="9">DgyrCDS11764</fullName>
    </submittedName>
</protein>
<name>A0A7I8W4E2_9ANNE</name>
<evidence type="ECO:0000256" key="2">
    <source>
        <dbReference type="ARBA" id="ARBA00010617"/>
    </source>
</evidence>
<reference evidence="9 10" key="1">
    <citation type="submission" date="2020-08" db="EMBL/GenBank/DDBJ databases">
        <authorList>
            <person name="Hejnol A."/>
        </authorList>
    </citation>
    <scope>NUCLEOTIDE SEQUENCE [LARGE SCALE GENOMIC DNA]</scope>
</reference>
<dbReference type="GO" id="GO:0004497">
    <property type="term" value="F:monooxygenase activity"/>
    <property type="evidence" value="ECO:0007669"/>
    <property type="project" value="UniProtKB-KW"/>
</dbReference>
<evidence type="ECO:0000313" key="10">
    <source>
        <dbReference type="Proteomes" id="UP000549394"/>
    </source>
</evidence>
<dbReference type="Pfam" id="PF00067">
    <property type="entry name" value="p450"/>
    <property type="match status" value="2"/>
</dbReference>
<dbReference type="PRINTS" id="PR00385">
    <property type="entry name" value="P450"/>
</dbReference>
<dbReference type="GO" id="GO:0005506">
    <property type="term" value="F:iron ion binding"/>
    <property type="evidence" value="ECO:0007669"/>
    <property type="project" value="InterPro"/>
</dbReference>
<keyword evidence="4 8" id="KW-0479">Metal-binding</keyword>
<comment type="cofactor">
    <cofactor evidence="1">
        <name>heme</name>
        <dbReference type="ChEBI" id="CHEBI:30413"/>
    </cofactor>
</comment>
<evidence type="ECO:0000256" key="4">
    <source>
        <dbReference type="ARBA" id="ARBA00022723"/>
    </source>
</evidence>
<dbReference type="InterPro" id="IPR001128">
    <property type="entry name" value="Cyt_P450"/>
</dbReference>
<dbReference type="PROSITE" id="PS00086">
    <property type="entry name" value="CYTOCHROME_P450"/>
    <property type="match status" value="1"/>
</dbReference>
<dbReference type="GO" id="GO:0016705">
    <property type="term" value="F:oxidoreductase activity, acting on paired donors, with incorporation or reduction of molecular oxygen"/>
    <property type="evidence" value="ECO:0007669"/>
    <property type="project" value="InterPro"/>
</dbReference>
<gene>
    <name evidence="9" type="ORF">DGYR_LOCUS11097</name>
</gene>
<dbReference type="EMBL" id="CAJFCJ010000019">
    <property type="protein sequence ID" value="CAD5123414.1"/>
    <property type="molecule type" value="Genomic_DNA"/>
</dbReference>
<accession>A0A7I8W4E2</accession>
<dbReference type="InterPro" id="IPR050479">
    <property type="entry name" value="CYP11_CYP27_families"/>
</dbReference>
<comment type="caution">
    <text evidence="9">The sequence shown here is derived from an EMBL/GenBank/DDBJ whole genome shotgun (WGS) entry which is preliminary data.</text>
</comment>
<keyword evidence="3 8" id="KW-0349">Heme</keyword>
<keyword evidence="6 8" id="KW-0408">Iron</keyword>
<proteinExistence type="inferred from homology"/>
<evidence type="ECO:0000256" key="3">
    <source>
        <dbReference type="ARBA" id="ARBA00022617"/>
    </source>
</evidence>
<dbReference type="GO" id="GO:0020037">
    <property type="term" value="F:heme binding"/>
    <property type="evidence" value="ECO:0007669"/>
    <property type="project" value="InterPro"/>
</dbReference>
<dbReference type="OrthoDB" id="3945418at2759"/>
<keyword evidence="5 8" id="KW-0560">Oxidoreductase</keyword>
<evidence type="ECO:0000256" key="6">
    <source>
        <dbReference type="ARBA" id="ARBA00023004"/>
    </source>
</evidence>
<evidence type="ECO:0000256" key="1">
    <source>
        <dbReference type="ARBA" id="ARBA00001971"/>
    </source>
</evidence>
<dbReference type="InterPro" id="IPR017972">
    <property type="entry name" value="Cyt_P450_CS"/>
</dbReference>
<dbReference type="AlphaFoldDB" id="A0A7I8W4E2"/>
<comment type="similarity">
    <text evidence="2 8">Belongs to the cytochrome P450 family.</text>
</comment>
<sequence>MSKTLKDIPSPKSWPLVGCLPHYYQQGFDKRHLILNEFAREYGSIFVENLAFLKNAIVNDIQEYSKIVKADGQQVDRIPLDPLLHYRRSKGLSDGIVNGIGPKWYESRQLVNKKMLSKSFADAFIEQLHDVAIDFCQKLENDKQDTDLIFDLEFFIDKWAVDSSFIFLFGKRLDCLKGDDIEFVRNLQSVFDILHQLLFSIPLYKIWPTSTWREFERRCDKLFQSALELCQQNQVESETSTSPSLMNYLLLDKNLSKQVAVELTVEMLMGAVEAEIKNADYRNINNITYLKAIVKETLRLYPVTYSTSRILNKDTECGGYELPRGTHVQANLYTMGRNEDRFRNAKEFIPERWLGDEGKNNLVFCNWIFGHGPRLCLGKRLAEEEVYLAIFEVNLSRVI</sequence>
<dbReference type="SUPFAM" id="SSF48264">
    <property type="entry name" value="Cytochrome P450"/>
    <property type="match status" value="1"/>
</dbReference>
<dbReference type="Gene3D" id="1.10.630.10">
    <property type="entry name" value="Cytochrome P450"/>
    <property type="match status" value="2"/>
</dbReference>
<dbReference type="InterPro" id="IPR036396">
    <property type="entry name" value="Cyt_P450_sf"/>
</dbReference>
<dbReference type="PANTHER" id="PTHR24279:SF120">
    <property type="entry name" value="CYTOCHROME P450"/>
    <property type="match status" value="1"/>
</dbReference>